<sequence length="268" mass="30895">MQAEWLLSVRETAERRNWTFPPSYVMRSKYRVIHVGKAWNRRGFFLKVAESIYADRSFYVIIPSDSDVGDWRSLIKLLRQLLHSRPDCNASPHLVVDEPRRVSSRLSFAYAVRGDAFRTDGEAKICLEGQSKYINVGSSGVNERSSFLKKCLSISFSNPSKEAFHHDQVKAFRSWASRKWAVAENFDMVCCETNKWSMVCASREEAIRIKNLGSTHFQNFRVLPQLLQTMYVHVRNVGCMVEMVLGVKSLPFEFWVANCNQPINKSEP</sequence>
<evidence type="ECO:0000313" key="2">
    <source>
        <dbReference type="Proteomes" id="UP001497516"/>
    </source>
</evidence>
<accession>A0AAV2E323</accession>
<proteinExistence type="predicted"/>
<dbReference type="EMBL" id="OZ034817">
    <property type="protein sequence ID" value="CAL1380265.1"/>
    <property type="molecule type" value="Genomic_DNA"/>
</dbReference>
<organism evidence="1 2">
    <name type="scientific">Linum trigynum</name>
    <dbReference type="NCBI Taxonomy" id="586398"/>
    <lineage>
        <taxon>Eukaryota</taxon>
        <taxon>Viridiplantae</taxon>
        <taxon>Streptophyta</taxon>
        <taxon>Embryophyta</taxon>
        <taxon>Tracheophyta</taxon>
        <taxon>Spermatophyta</taxon>
        <taxon>Magnoliopsida</taxon>
        <taxon>eudicotyledons</taxon>
        <taxon>Gunneridae</taxon>
        <taxon>Pentapetalae</taxon>
        <taxon>rosids</taxon>
        <taxon>fabids</taxon>
        <taxon>Malpighiales</taxon>
        <taxon>Linaceae</taxon>
        <taxon>Linum</taxon>
    </lineage>
</organism>
<evidence type="ECO:0000313" key="1">
    <source>
        <dbReference type="EMBL" id="CAL1380265.1"/>
    </source>
</evidence>
<name>A0AAV2E323_9ROSI</name>
<dbReference type="Proteomes" id="UP001497516">
    <property type="component" value="Chromosome 4"/>
</dbReference>
<dbReference type="AlphaFoldDB" id="A0AAV2E323"/>
<keyword evidence="2" id="KW-1185">Reference proteome</keyword>
<protein>
    <submittedName>
        <fullName evidence="1">Uncharacterized protein</fullName>
    </submittedName>
</protein>
<reference evidence="1 2" key="1">
    <citation type="submission" date="2024-04" db="EMBL/GenBank/DDBJ databases">
        <authorList>
            <person name="Fracassetti M."/>
        </authorList>
    </citation>
    <scope>NUCLEOTIDE SEQUENCE [LARGE SCALE GENOMIC DNA]</scope>
</reference>
<gene>
    <name evidence="1" type="ORF">LTRI10_LOCUS21720</name>
</gene>